<proteinExistence type="predicted"/>
<dbReference type="EMBL" id="AP019846">
    <property type="protein sequence ID" value="BBM58773.1"/>
    <property type="molecule type" value="Genomic_DNA"/>
</dbReference>
<dbReference type="OrthoDB" id="82297at2"/>
<evidence type="ECO:0000313" key="2">
    <source>
        <dbReference type="EMBL" id="BBM58773.1"/>
    </source>
</evidence>
<accession>A0A510L8C7</accession>
<sequence length="160" mass="18295">MLEILKNNLKKFSIFVGSVSFGMLFYNYNFNFSNLYIFIYFLIVLGVCFFVNKSLKAGFENAIVETLLLILIYVLPLNISFKSFLYGVFIFISISSIFNKIREVGKGKEPVTGALYLLITLMIVLILYRSPGLLIYFRGMENINNEMLMLFGLISLLGSI</sequence>
<feature type="transmembrane region" description="Helical" evidence="1">
    <location>
        <begin position="35"/>
        <end position="52"/>
    </location>
</feature>
<keyword evidence="1" id="KW-1133">Transmembrane helix</keyword>
<keyword evidence="1" id="KW-0812">Transmembrane</keyword>
<evidence type="ECO:0000256" key="1">
    <source>
        <dbReference type="SAM" id="Phobius"/>
    </source>
</evidence>
<keyword evidence="1" id="KW-0472">Membrane</keyword>
<feature type="transmembrane region" description="Helical" evidence="1">
    <location>
        <begin position="113"/>
        <end position="137"/>
    </location>
</feature>
<evidence type="ECO:0000313" key="3">
    <source>
        <dbReference type="Proteomes" id="UP000321561"/>
    </source>
</evidence>
<gene>
    <name evidence="2" type="ORF">JMUB5056_0355</name>
</gene>
<protein>
    <submittedName>
        <fullName evidence="2">Uncharacterized protein</fullName>
    </submittedName>
</protein>
<organism evidence="2 3">
    <name type="scientific">Leptotrichia hongkongensis</name>
    <dbReference type="NCBI Taxonomy" id="554406"/>
    <lineage>
        <taxon>Bacteria</taxon>
        <taxon>Fusobacteriati</taxon>
        <taxon>Fusobacteriota</taxon>
        <taxon>Fusobacteriia</taxon>
        <taxon>Fusobacteriales</taxon>
        <taxon>Leptotrichiaceae</taxon>
        <taxon>Leptotrichia</taxon>
    </lineage>
</organism>
<dbReference type="Proteomes" id="UP000321561">
    <property type="component" value="Chromosome"/>
</dbReference>
<feature type="transmembrane region" description="Helical" evidence="1">
    <location>
        <begin position="12"/>
        <end position="29"/>
    </location>
</feature>
<name>A0A510L8C7_9FUSO</name>
<dbReference type="AlphaFoldDB" id="A0A510L8C7"/>
<dbReference type="KEGG" id="lhg:JMUB5056_0355"/>
<reference evidence="2 3" key="1">
    <citation type="submission" date="2019-07" db="EMBL/GenBank/DDBJ databases">
        <title>Complete Genome Sequence of Leptotrichia hongkongensis Strain JMUB5056.</title>
        <authorList>
            <person name="Watanabe S."/>
            <person name="Cui L."/>
        </authorList>
    </citation>
    <scope>NUCLEOTIDE SEQUENCE [LARGE SCALE GENOMIC DNA]</scope>
    <source>
        <strain evidence="2 3">JMUB5056</strain>
    </source>
</reference>
<dbReference type="RefSeq" id="WP_147004910.1">
    <property type="nucleotide sequence ID" value="NZ_AP019846.1"/>
</dbReference>